<evidence type="ECO:0000313" key="4">
    <source>
        <dbReference type="Proteomes" id="UP000044841"/>
    </source>
</evidence>
<feature type="region of interest" description="Disordered" evidence="1">
    <location>
        <begin position="435"/>
        <end position="454"/>
    </location>
</feature>
<dbReference type="GO" id="GO:0005524">
    <property type="term" value="F:ATP binding"/>
    <property type="evidence" value="ECO:0007669"/>
    <property type="project" value="InterPro"/>
</dbReference>
<evidence type="ECO:0000259" key="2">
    <source>
        <dbReference type="PROSITE" id="PS50011"/>
    </source>
</evidence>
<evidence type="ECO:0000256" key="1">
    <source>
        <dbReference type="SAM" id="MobiDB-lite"/>
    </source>
</evidence>
<dbReference type="InterPro" id="IPR011009">
    <property type="entry name" value="Kinase-like_dom_sf"/>
</dbReference>
<dbReference type="AlphaFoldDB" id="A0A0K6FM00"/>
<dbReference type="PROSITE" id="PS50011">
    <property type="entry name" value="PROTEIN_KINASE_DOM"/>
    <property type="match status" value="1"/>
</dbReference>
<keyword evidence="4" id="KW-1185">Reference proteome</keyword>
<dbReference type="InterPro" id="IPR001245">
    <property type="entry name" value="Ser-Thr/Tyr_kinase_cat_dom"/>
</dbReference>
<dbReference type="PANTHER" id="PTHR44329:SF214">
    <property type="entry name" value="PROTEIN KINASE DOMAIN-CONTAINING PROTEIN"/>
    <property type="match status" value="1"/>
</dbReference>
<organism evidence="3 4">
    <name type="scientific">Rhizoctonia solani</name>
    <dbReference type="NCBI Taxonomy" id="456999"/>
    <lineage>
        <taxon>Eukaryota</taxon>
        <taxon>Fungi</taxon>
        <taxon>Dikarya</taxon>
        <taxon>Basidiomycota</taxon>
        <taxon>Agaricomycotina</taxon>
        <taxon>Agaricomycetes</taxon>
        <taxon>Cantharellales</taxon>
        <taxon>Ceratobasidiaceae</taxon>
        <taxon>Rhizoctonia</taxon>
    </lineage>
</organism>
<name>A0A0K6FM00_9AGAM</name>
<evidence type="ECO:0000313" key="3">
    <source>
        <dbReference type="EMBL" id="CUA67183.1"/>
    </source>
</evidence>
<dbReference type="PANTHER" id="PTHR44329">
    <property type="entry name" value="SERINE/THREONINE-PROTEIN KINASE TNNI3K-RELATED"/>
    <property type="match status" value="1"/>
</dbReference>
<sequence>MAQRLSDTSTHSGSAGRAISRSMTADEILPLLSDHGCEDITDQLSQVGPLICKGGFGDVHQGALRNGDQVAVKCLRMLGIHDNDEKQLKFAAHELYVWSKCRHRNVLKLLGVAIYNNQIAMVSPWMANGDLPRYLSRYPEADRYDLCSQVADAVAYLKDKNMVHGDIKGHSSHHPYKANILISKDHVPKLTDFGTSALSKYTLAFTRGSGSQLGMSLRWTAPEIFVEGKANTFESDVYALGMEAFTGSVPYAKLHDRAVMGRLMQKVPPEIPEECIGGKYGDALWIIMNSSWDAVPENRPTAQWVRNILMVIMEATKTDNEFKLAMSAFHNRPRAKVPLREPTYFTGASTEDLDTHAGIVVLKEDLRLTRDYFDRTYVVFNELDHIDRLGKTNSVLRMVGSRDGSSVRRGAGWEWNQIRTEFDYLLRESREVAATVAGGSRDNPDPTPGKTHVHDTTASFAEKKLTLENIIQDIEKIEACAEKMAQGYTDILGNIRKFQRSLVIAQYPSKLKNSRGEIEDRIQYLSNKIEGLTKSITESKVQLELLLDQLPDKDDVVGNRILMAIRESLGGDQGTFGHIKTIGARRVQANLAWAKRELDERAVEVASLESGVLNLEHLMALPTEVAESSTEFIYGRLEAFAKLWDGVHNNAQAIIQQLSKAQKSSEQEVRLL</sequence>
<gene>
    <name evidence="3" type="ORF">RSOLAG22IIIB_07251</name>
</gene>
<dbReference type="InterPro" id="IPR000719">
    <property type="entry name" value="Prot_kinase_dom"/>
</dbReference>
<dbReference type="EMBL" id="CYGV01000036">
    <property type="protein sequence ID" value="CUA67183.1"/>
    <property type="molecule type" value="Genomic_DNA"/>
</dbReference>
<dbReference type="Gene3D" id="1.10.510.10">
    <property type="entry name" value="Transferase(Phosphotransferase) domain 1"/>
    <property type="match status" value="1"/>
</dbReference>
<reference evidence="3 4" key="1">
    <citation type="submission" date="2015-07" db="EMBL/GenBank/DDBJ databases">
        <authorList>
            <person name="Noorani M."/>
        </authorList>
    </citation>
    <scope>NUCLEOTIDE SEQUENCE [LARGE SCALE GENOMIC DNA]</scope>
    <source>
        <strain evidence="3">BBA 69670</strain>
    </source>
</reference>
<dbReference type="Proteomes" id="UP000044841">
    <property type="component" value="Unassembled WGS sequence"/>
</dbReference>
<dbReference type="GO" id="GO:0004674">
    <property type="term" value="F:protein serine/threonine kinase activity"/>
    <property type="evidence" value="ECO:0007669"/>
    <property type="project" value="TreeGrafter"/>
</dbReference>
<dbReference type="SUPFAM" id="SSF56112">
    <property type="entry name" value="Protein kinase-like (PK-like)"/>
    <property type="match status" value="1"/>
</dbReference>
<dbReference type="InterPro" id="IPR051681">
    <property type="entry name" value="Ser/Thr_Kinases-Pseudokinases"/>
</dbReference>
<proteinExistence type="predicted"/>
<feature type="domain" description="Protein kinase" evidence="2">
    <location>
        <begin position="45"/>
        <end position="313"/>
    </location>
</feature>
<dbReference type="Pfam" id="PF07714">
    <property type="entry name" value="PK_Tyr_Ser-Thr"/>
    <property type="match status" value="1"/>
</dbReference>
<protein>
    <submittedName>
        <fullName evidence="3">Microtubule-actin cross-linking factor 1, isoforms 1/2/3/5</fullName>
    </submittedName>
</protein>
<accession>A0A0K6FM00</accession>